<keyword evidence="3" id="KW-1185">Reference proteome</keyword>
<dbReference type="InterPro" id="IPR045632">
    <property type="entry name" value="DUF6314"/>
</dbReference>
<dbReference type="Proteomes" id="UP001215712">
    <property type="component" value="Unassembled WGS sequence"/>
</dbReference>
<reference evidence="2" key="1">
    <citation type="journal article" date="2023" name="IMA Fungus">
        <title>Comparative genomic study of the Penicillium genus elucidates a diverse pangenome and 15 lateral gene transfer events.</title>
        <authorList>
            <person name="Petersen C."/>
            <person name="Sorensen T."/>
            <person name="Nielsen M.R."/>
            <person name="Sondergaard T.E."/>
            <person name="Sorensen J.L."/>
            <person name="Fitzpatrick D.A."/>
            <person name="Frisvad J.C."/>
            <person name="Nielsen K.L."/>
        </authorList>
    </citation>
    <scope>NUCLEOTIDE SEQUENCE</scope>
    <source>
        <strain evidence="2">IBT 17514</strain>
    </source>
</reference>
<dbReference type="EMBL" id="JAQJAN010000013">
    <property type="protein sequence ID" value="KAJ5712347.1"/>
    <property type="molecule type" value="Genomic_DNA"/>
</dbReference>
<accession>A0AAD6HFH0</accession>
<dbReference type="AlphaFoldDB" id="A0AAD6HFH0"/>
<comment type="caution">
    <text evidence="2">The sequence shown here is derived from an EMBL/GenBank/DDBJ whole genome shotgun (WGS) entry which is preliminary data.</text>
</comment>
<gene>
    <name evidence="2" type="ORF">N7493_008815</name>
</gene>
<evidence type="ECO:0000313" key="2">
    <source>
        <dbReference type="EMBL" id="KAJ5712347.1"/>
    </source>
</evidence>
<feature type="domain" description="DUF6314" evidence="1">
    <location>
        <begin position="20"/>
        <end position="204"/>
    </location>
</feature>
<sequence length="209" mass="23398">MAAPSRGALTTLLGALSNTKWTLSRTLQSTNRNEFNGQLLGTASFSQLPAGPDQIQDWLYTETGQFPSSSAMPPALAAMAHATWSKKYIWRLSDATLPLSAWFVKIGSGPDEADYLFHNFDFISEANIAIDSENYDAPFPLLPAGVQSENTYVLQARGDHLCINDMYRTAYTFRFKRDTEELISWSSLHVVRGPAKRQEITNQYLPLRE</sequence>
<evidence type="ECO:0000259" key="1">
    <source>
        <dbReference type="Pfam" id="PF19834"/>
    </source>
</evidence>
<name>A0AAD6HFH0_9EURO</name>
<dbReference type="Pfam" id="PF19834">
    <property type="entry name" value="DUF6314"/>
    <property type="match status" value="1"/>
</dbReference>
<proteinExistence type="predicted"/>
<organism evidence="2 3">
    <name type="scientific">Penicillium malachiteum</name>
    <dbReference type="NCBI Taxonomy" id="1324776"/>
    <lineage>
        <taxon>Eukaryota</taxon>
        <taxon>Fungi</taxon>
        <taxon>Dikarya</taxon>
        <taxon>Ascomycota</taxon>
        <taxon>Pezizomycotina</taxon>
        <taxon>Eurotiomycetes</taxon>
        <taxon>Eurotiomycetidae</taxon>
        <taxon>Eurotiales</taxon>
        <taxon>Aspergillaceae</taxon>
        <taxon>Penicillium</taxon>
    </lineage>
</organism>
<reference evidence="2" key="2">
    <citation type="submission" date="2023-01" db="EMBL/GenBank/DDBJ databases">
        <authorList>
            <person name="Petersen C."/>
        </authorList>
    </citation>
    <scope>NUCLEOTIDE SEQUENCE</scope>
    <source>
        <strain evidence="2">IBT 17514</strain>
    </source>
</reference>
<evidence type="ECO:0000313" key="3">
    <source>
        <dbReference type="Proteomes" id="UP001215712"/>
    </source>
</evidence>
<protein>
    <recommendedName>
        <fullName evidence="1">DUF6314 domain-containing protein</fullName>
    </recommendedName>
</protein>